<evidence type="ECO:0000256" key="1">
    <source>
        <dbReference type="ARBA" id="ARBA00023015"/>
    </source>
</evidence>
<dbReference type="Gene3D" id="1.10.10.1320">
    <property type="entry name" value="Anti-sigma factor, zinc-finger domain"/>
    <property type="match status" value="1"/>
</dbReference>
<protein>
    <submittedName>
        <fullName evidence="5">Zf-HC2 domain-containing protein</fullName>
    </submittedName>
</protein>
<dbReference type="KEGG" id="daur:Daura_18370"/>
<keyword evidence="6" id="KW-1185">Reference proteome</keyword>
<feature type="transmembrane region" description="Helical" evidence="3">
    <location>
        <begin position="84"/>
        <end position="106"/>
    </location>
</feature>
<name>A0A9Q9IRC1_9ACTN</name>
<feature type="transmembrane region" description="Helical" evidence="3">
    <location>
        <begin position="153"/>
        <end position="174"/>
    </location>
</feature>
<reference evidence="5" key="1">
    <citation type="submission" date="2021-04" db="EMBL/GenBank/DDBJ databases">
        <title>Dactylosporangium aurantiacum NRRL B-8018 full assembly.</title>
        <authorList>
            <person name="Hartkoorn R.C."/>
            <person name="Beaudoing E."/>
            <person name="Hot D."/>
        </authorList>
    </citation>
    <scope>NUCLEOTIDE SEQUENCE</scope>
    <source>
        <strain evidence="5">NRRL B-8018</strain>
    </source>
</reference>
<keyword evidence="3" id="KW-0472">Membrane</keyword>
<evidence type="ECO:0000256" key="3">
    <source>
        <dbReference type="SAM" id="Phobius"/>
    </source>
</evidence>
<feature type="transmembrane region" description="Helical" evidence="3">
    <location>
        <begin position="236"/>
        <end position="253"/>
    </location>
</feature>
<dbReference type="EMBL" id="CP073767">
    <property type="protein sequence ID" value="UWZ57960.1"/>
    <property type="molecule type" value="Genomic_DNA"/>
</dbReference>
<dbReference type="Pfam" id="PF13490">
    <property type="entry name" value="zf-HC2"/>
    <property type="match status" value="1"/>
</dbReference>
<dbReference type="Proteomes" id="UP001058003">
    <property type="component" value="Chromosome"/>
</dbReference>
<evidence type="ECO:0000256" key="2">
    <source>
        <dbReference type="ARBA" id="ARBA00023163"/>
    </source>
</evidence>
<keyword evidence="2" id="KW-0804">Transcription</keyword>
<feature type="domain" description="Putative zinc-finger" evidence="4">
    <location>
        <begin position="9"/>
        <end position="38"/>
    </location>
</feature>
<gene>
    <name evidence="5" type="ORF">Daura_18370</name>
</gene>
<keyword evidence="3" id="KW-1133">Transmembrane helix</keyword>
<keyword evidence="1" id="KW-0805">Transcription regulation</keyword>
<evidence type="ECO:0000313" key="5">
    <source>
        <dbReference type="EMBL" id="UWZ57960.1"/>
    </source>
</evidence>
<dbReference type="InterPro" id="IPR041916">
    <property type="entry name" value="Anti_sigma_zinc_sf"/>
</dbReference>
<feature type="transmembrane region" description="Helical" evidence="3">
    <location>
        <begin position="180"/>
        <end position="198"/>
    </location>
</feature>
<sequence length="263" mass="26725">MTAHASPGLIARYAAGDDLPADAAWALEAHLEGCAACRGRLGDTAGAHDPAVLTVVESAWVAVAAVVQAETPARRRRRPLLLRWLTPAALPWLAATVLVPLVAALLELTTGRSAVLLVAPVVPLLGLAASWSRHLDPAHALVASSPRAGLGLALRRALAGTLLVVPPLVVSGAATGADPARWLLPGFALAAGALALGASVGVGRAAAAVTAGWVCAVAAPGLLWSRPAAVLEPRFMPVWAACAVLAAGAVYLRRDAFQRAATR</sequence>
<organism evidence="5 6">
    <name type="scientific">Dactylosporangium aurantiacum</name>
    <dbReference type="NCBI Taxonomy" id="35754"/>
    <lineage>
        <taxon>Bacteria</taxon>
        <taxon>Bacillati</taxon>
        <taxon>Actinomycetota</taxon>
        <taxon>Actinomycetes</taxon>
        <taxon>Micromonosporales</taxon>
        <taxon>Micromonosporaceae</taxon>
        <taxon>Dactylosporangium</taxon>
    </lineage>
</organism>
<dbReference type="AlphaFoldDB" id="A0A9Q9IRC1"/>
<dbReference type="InterPro" id="IPR027383">
    <property type="entry name" value="Znf_put"/>
</dbReference>
<evidence type="ECO:0000313" key="6">
    <source>
        <dbReference type="Proteomes" id="UP001058003"/>
    </source>
</evidence>
<dbReference type="RefSeq" id="WP_033360171.1">
    <property type="nucleotide sequence ID" value="NZ_CP073767.1"/>
</dbReference>
<feature type="transmembrane region" description="Helical" evidence="3">
    <location>
        <begin position="112"/>
        <end position="132"/>
    </location>
</feature>
<proteinExistence type="predicted"/>
<keyword evidence="3" id="KW-0812">Transmembrane</keyword>
<evidence type="ECO:0000259" key="4">
    <source>
        <dbReference type="Pfam" id="PF13490"/>
    </source>
</evidence>
<accession>A0A9Q9IRC1</accession>